<keyword evidence="7" id="KW-0812">Transmembrane</keyword>
<proteinExistence type="predicted"/>
<dbReference type="GO" id="GO:0009252">
    <property type="term" value="P:peptidoglycan biosynthetic process"/>
    <property type="evidence" value="ECO:0007669"/>
    <property type="project" value="UniProtKB-UniPathway"/>
</dbReference>
<dbReference type="Pfam" id="PF03734">
    <property type="entry name" value="YkuD"/>
    <property type="match status" value="1"/>
</dbReference>
<evidence type="ECO:0000256" key="3">
    <source>
        <dbReference type="ARBA" id="ARBA00022960"/>
    </source>
</evidence>
<dbReference type="EMBL" id="LNZG01000022">
    <property type="protein sequence ID" value="ODA90095.1"/>
    <property type="molecule type" value="Genomic_DNA"/>
</dbReference>
<dbReference type="SUPFAM" id="SSF141523">
    <property type="entry name" value="L,D-transpeptidase catalytic domain-like"/>
    <property type="match status" value="1"/>
</dbReference>
<keyword evidence="7" id="KW-0472">Membrane</keyword>
<comment type="caution">
    <text evidence="9">The sequence shown here is derived from an EMBL/GenBank/DDBJ whole genome shotgun (WGS) entry which is preliminary data.</text>
</comment>
<evidence type="ECO:0000256" key="7">
    <source>
        <dbReference type="SAM" id="Phobius"/>
    </source>
</evidence>
<dbReference type="InterPro" id="IPR005490">
    <property type="entry name" value="LD_TPept_cat_dom"/>
</dbReference>
<gene>
    <name evidence="9" type="ORF">ATY41_11580</name>
</gene>
<feature type="active site" description="Nucleophile" evidence="6">
    <location>
        <position position="276"/>
    </location>
</feature>
<evidence type="ECO:0000256" key="1">
    <source>
        <dbReference type="ARBA" id="ARBA00004752"/>
    </source>
</evidence>
<dbReference type="InterPro" id="IPR038063">
    <property type="entry name" value="Transpep_catalytic_dom"/>
</dbReference>
<evidence type="ECO:0000256" key="5">
    <source>
        <dbReference type="ARBA" id="ARBA00023316"/>
    </source>
</evidence>
<keyword evidence="7" id="KW-1133">Transmembrane helix</keyword>
<name>A0A1E2SJQ6_LEIXY</name>
<evidence type="ECO:0000256" key="4">
    <source>
        <dbReference type="ARBA" id="ARBA00022984"/>
    </source>
</evidence>
<dbReference type="GO" id="GO:0008360">
    <property type="term" value="P:regulation of cell shape"/>
    <property type="evidence" value="ECO:0007669"/>
    <property type="project" value="UniProtKB-UniRule"/>
</dbReference>
<dbReference type="RefSeq" id="WP_041767860.1">
    <property type="nucleotide sequence ID" value="NZ_LNZG01000022.1"/>
</dbReference>
<keyword evidence="4 6" id="KW-0573">Peptidoglycan synthesis</keyword>
<dbReference type="Gene3D" id="2.40.440.10">
    <property type="entry name" value="L,D-transpeptidase catalytic domain-like"/>
    <property type="match status" value="1"/>
</dbReference>
<dbReference type="PROSITE" id="PS52029">
    <property type="entry name" value="LD_TPASE"/>
    <property type="match status" value="1"/>
</dbReference>
<dbReference type="GO" id="GO:0071555">
    <property type="term" value="P:cell wall organization"/>
    <property type="evidence" value="ECO:0007669"/>
    <property type="project" value="UniProtKB-UniRule"/>
</dbReference>
<dbReference type="AlphaFoldDB" id="A0A1E2SJQ6"/>
<evidence type="ECO:0000256" key="2">
    <source>
        <dbReference type="ARBA" id="ARBA00022679"/>
    </source>
</evidence>
<evidence type="ECO:0000256" key="6">
    <source>
        <dbReference type="PROSITE-ProRule" id="PRU01373"/>
    </source>
</evidence>
<comment type="pathway">
    <text evidence="1 6">Cell wall biogenesis; peptidoglycan biosynthesis.</text>
</comment>
<accession>A0A1E2SJQ6</accession>
<keyword evidence="3 6" id="KW-0133">Cell shape</keyword>
<evidence type="ECO:0000259" key="8">
    <source>
        <dbReference type="PROSITE" id="PS52029"/>
    </source>
</evidence>
<dbReference type="OrthoDB" id="5243103at2"/>
<sequence>MTTTENGLCPCRRRSKKARILILSAAAVVVVAGATVAGVAMFAPAAPARKITVAKEAFVPEVAPAHLSASQVAALPAAVFNAVIPGLLAYQDTSTSGVTYAYTATSDVPVFGADRITAVAKLPVKNFLGGPTVIVPVKVTKEWALVLTPSRQATPSSQGGHAAAQTARWVPWASITQGARLDAIVRISVSKQSLTIARGGKTVTYPAGVGTDKTPTPTGTTGYIQARYADAKQAEYPIQLTSLHSATVDEPFGGKDGGLIGIHYNATNSGEVSHGCIRLTYAALAAVNQLPIGTLVIMMA</sequence>
<dbReference type="GO" id="GO:0016740">
    <property type="term" value="F:transferase activity"/>
    <property type="evidence" value="ECO:0007669"/>
    <property type="project" value="UniProtKB-KW"/>
</dbReference>
<keyword evidence="5 6" id="KW-0961">Cell wall biogenesis/degradation</keyword>
<dbReference type="UniPathway" id="UPA00219"/>
<evidence type="ECO:0000313" key="10">
    <source>
        <dbReference type="Proteomes" id="UP000094426"/>
    </source>
</evidence>
<feature type="domain" description="L,D-TPase catalytic" evidence="8">
    <location>
        <begin position="183"/>
        <end position="299"/>
    </location>
</feature>
<keyword evidence="2" id="KW-0808">Transferase</keyword>
<dbReference type="Proteomes" id="UP000094426">
    <property type="component" value="Unassembled WGS sequence"/>
</dbReference>
<dbReference type="CDD" id="cd16913">
    <property type="entry name" value="YkuD_like"/>
    <property type="match status" value="1"/>
</dbReference>
<feature type="transmembrane region" description="Helical" evidence="7">
    <location>
        <begin position="20"/>
        <end position="43"/>
    </location>
</feature>
<reference evidence="9 10" key="1">
    <citation type="submission" date="2015-11" db="EMBL/GenBank/DDBJ databases">
        <authorList>
            <person name="Zhang Y."/>
            <person name="Guo Z."/>
        </authorList>
    </citation>
    <scope>NUCLEOTIDE SEQUENCE [LARGE SCALE GENOMIC DNA]</scope>
    <source>
        <strain evidence="10">gdw1</strain>
    </source>
</reference>
<organism evidence="9 10">
    <name type="scientific">Leifsonia xyli subsp. xyli</name>
    <dbReference type="NCBI Taxonomy" id="59736"/>
    <lineage>
        <taxon>Bacteria</taxon>
        <taxon>Bacillati</taxon>
        <taxon>Actinomycetota</taxon>
        <taxon>Actinomycetes</taxon>
        <taxon>Micrococcales</taxon>
        <taxon>Microbacteriaceae</taxon>
        <taxon>Leifsonia</taxon>
    </lineage>
</organism>
<feature type="active site" description="Proton donor/acceptor" evidence="6">
    <location>
        <position position="263"/>
    </location>
</feature>
<protein>
    <recommendedName>
        <fullName evidence="8">L,D-TPase catalytic domain-containing protein</fullName>
    </recommendedName>
</protein>
<evidence type="ECO:0000313" key="9">
    <source>
        <dbReference type="EMBL" id="ODA90095.1"/>
    </source>
</evidence>